<sequence length="213" mass="23471">MEWTAGPMCPPRTGLPWMVQLARERPPPESNPRTIRRLSLSRFIGAMNHLTLLLESPDLNWIWRQRAHTVLIQYCTGPVFPGHSGVLRPRVFSVGEALASCRVMIVVLVILDMKPIWCTPSSSQAIFESSTYPPTPSNPPLKASSFDGDQIALKALANLFYRTRLRSPGRSPPSRLKIKTGSDRLLRTAPTGSSVQLRTIGFGGASPCPTLSL</sequence>
<gene>
    <name evidence="1" type="ORF">BJ875DRAFT_439204</name>
</gene>
<dbReference type="AlphaFoldDB" id="A0A9P7YN34"/>
<proteinExistence type="predicted"/>
<reference evidence="1" key="1">
    <citation type="journal article" date="2021" name="IMA Fungus">
        <title>Genomic characterization of three marine fungi, including Emericellopsis atlantica sp. nov. with signatures of a generalist lifestyle and marine biomass degradation.</title>
        <authorList>
            <person name="Hagestad O.C."/>
            <person name="Hou L."/>
            <person name="Andersen J.H."/>
            <person name="Hansen E.H."/>
            <person name="Altermark B."/>
            <person name="Li C."/>
            <person name="Kuhnert E."/>
            <person name="Cox R.J."/>
            <person name="Crous P.W."/>
            <person name="Spatafora J.W."/>
            <person name="Lail K."/>
            <person name="Amirebrahimi M."/>
            <person name="Lipzen A."/>
            <person name="Pangilinan J."/>
            <person name="Andreopoulos W."/>
            <person name="Hayes R.D."/>
            <person name="Ng V."/>
            <person name="Grigoriev I.V."/>
            <person name="Jackson S.A."/>
            <person name="Sutton T.D.S."/>
            <person name="Dobson A.D.W."/>
            <person name="Rama T."/>
        </authorList>
    </citation>
    <scope>NUCLEOTIDE SEQUENCE</scope>
    <source>
        <strain evidence="1">TRa018bII</strain>
    </source>
</reference>
<evidence type="ECO:0000313" key="1">
    <source>
        <dbReference type="EMBL" id="KAG9236605.1"/>
    </source>
</evidence>
<name>A0A9P7YN34_9HELO</name>
<keyword evidence="2" id="KW-1185">Reference proteome</keyword>
<evidence type="ECO:0000313" key="2">
    <source>
        <dbReference type="Proteomes" id="UP000824998"/>
    </source>
</evidence>
<accession>A0A9P7YN34</accession>
<dbReference type="EMBL" id="MU251403">
    <property type="protein sequence ID" value="KAG9236605.1"/>
    <property type="molecule type" value="Genomic_DNA"/>
</dbReference>
<comment type="caution">
    <text evidence="1">The sequence shown here is derived from an EMBL/GenBank/DDBJ whole genome shotgun (WGS) entry which is preliminary data.</text>
</comment>
<organism evidence="1 2">
    <name type="scientific">Amylocarpus encephaloides</name>
    <dbReference type="NCBI Taxonomy" id="45428"/>
    <lineage>
        <taxon>Eukaryota</taxon>
        <taxon>Fungi</taxon>
        <taxon>Dikarya</taxon>
        <taxon>Ascomycota</taxon>
        <taxon>Pezizomycotina</taxon>
        <taxon>Leotiomycetes</taxon>
        <taxon>Helotiales</taxon>
        <taxon>Helotiales incertae sedis</taxon>
        <taxon>Amylocarpus</taxon>
    </lineage>
</organism>
<dbReference type="Proteomes" id="UP000824998">
    <property type="component" value="Unassembled WGS sequence"/>
</dbReference>
<protein>
    <submittedName>
        <fullName evidence="1">Uncharacterized protein</fullName>
    </submittedName>
</protein>